<dbReference type="PROSITE" id="PS52053">
    <property type="entry name" value="NEL"/>
    <property type="match status" value="1"/>
</dbReference>
<reference evidence="6" key="1">
    <citation type="journal article" date="2021" name="Microorganisms">
        <title>The Ever-Expanding Pseudomonas Genus: Description of 43 New Species and Partition of the Pseudomonas putida Group.</title>
        <authorList>
            <person name="Girard L."/>
            <person name="Lood C."/>
            <person name="Hofte M."/>
            <person name="Vandamme P."/>
            <person name="Rokni-Zadeh H."/>
            <person name="van Noort V."/>
            <person name="Lavigne R."/>
            <person name="De Mot R."/>
        </authorList>
    </citation>
    <scope>NUCLEOTIDE SEQUENCE</scope>
    <source>
        <strain evidence="6">COW39</strain>
    </source>
</reference>
<evidence type="ECO:0000256" key="1">
    <source>
        <dbReference type="ARBA" id="ARBA00022614"/>
    </source>
</evidence>
<evidence type="ECO:0000313" key="6">
    <source>
        <dbReference type="EMBL" id="QXH33400.1"/>
    </source>
</evidence>
<comment type="similarity">
    <text evidence="3">Belongs to the LRR-containing bacterial E3 ligase family.</text>
</comment>
<evidence type="ECO:0000256" key="3">
    <source>
        <dbReference type="PROSITE-ProRule" id="PRU01398"/>
    </source>
</evidence>
<dbReference type="EMBL" id="CP077073">
    <property type="protein sequence ID" value="QXH33400.1"/>
    <property type="molecule type" value="Genomic_DNA"/>
</dbReference>
<keyword evidence="7" id="KW-1185">Reference proteome</keyword>
<keyword evidence="3" id="KW-1035">Host cytoplasm</keyword>
<dbReference type="Pfam" id="PF20178">
    <property type="entry name" value="ToxA_N"/>
    <property type="match status" value="1"/>
</dbReference>
<dbReference type="InterPro" id="IPR029487">
    <property type="entry name" value="NEL_dom"/>
</dbReference>
<feature type="domain" description="NEL" evidence="5">
    <location>
        <begin position="1229"/>
        <end position="1506"/>
    </location>
</feature>
<dbReference type="InterPro" id="IPR046673">
    <property type="entry name" value="ToxA_N"/>
</dbReference>
<name>A0ABX8M5G1_9PSED</name>
<proteinExistence type="inferred from homology"/>
<dbReference type="InterPro" id="IPR001611">
    <property type="entry name" value="Leu-rich_rpt"/>
</dbReference>
<dbReference type="Proteomes" id="UP001047646">
    <property type="component" value="Chromosome"/>
</dbReference>
<dbReference type="Pfam" id="PF14496">
    <property type="entry name" value="NEL"/>
    <property type="match status" value="1"/>
</dbReference>
<dbReference type="PANTHER" id="PTHR45712:SF22">
    <property type="entry name" value="INSULIN-LIKE GROWTH FACTOR-BINDING PROTEIN COMPLEX ACID LABILE SUBUNIT"/>
    <property type="match status" value="1"/>
</dbReference>
<gene>
    <name evidence="6" type="ORF">KSS95_14565</name>
</gene>
<keyword evidence="4" id="KW-0812">Transmembrane</keyword>
<keyword evidence="4" id="KW-0472">Membrane</keyword>
<keyword evidence="2" id="KW-0677">Repeat</keyword>
<protein>
    <recommendedName>
        <fullName evidence="5">NEL domain-containing protein</fullName>
    </recommendedName>
</protein>
<keyword evidence="1" id="KW-0433">Leucine-rich repeat</keyword>
<keyword evidence="3" id="KW-0833">Ubl conjugation pathway</keyword>
<keyword evidence="4" id="KW-1133">Transmembrane helix</keyword>
<feature type="active site" description="Glycyl thioester intermediate" evidence="3">
    <location>
        <position position="1317"/>
    </location>
</feature>
<dbReference type="PANTHER" id="PTHR45712">
    <property type="entry name" value="AGAP008170-PA"/>
    <property type="match status" value="1"/>
</dbReference>
<comment type="PTM">
    <text evidence="3">Ubiquitinated in the presence of host E1 ubiquitin-activating enzyme, E2 ubiquitin-conjugating enzyme and ubiquitin.</text>
</comment>
<accession>A0ABX8M5G1</accession>
<dbReference type="Pfam" id="PF13516">
    <property type="entry name" value="LRR_6"/>
    <property type="match status" value="2"/>
</dbReference>
<dbReference type="RefSeq" id="WP_217847779.1">
    <property type="nucleotide sequence ID" value="NZ_CP077073.1"/>
</dbReference>
<evidence type="ECO:0000313" key="7">
    <source>
        <dbReference type="Proteomes" id="UP001047646"/>
    </source>
</evidence>
<feature type="transmembrane region" description="Helical" evidence="4">
    <location>
        <begin position="421"/>
        <end position="445"/>
    </location>
</feature>
<evidence type="ECO:0000259" key="5">
    <source>
        <dbReference type="PROSITE" id="PS52053"/>
    </source>
</evidence>
<evidence type="ECO:0000256" key="4">
    <source>
        <dbReference type="SAM" id="Phobius"/>
    </source>
</evidence>
<sequence>MTSTLDQPRNAVDTLALEQAYQDGLIAKRLPAWIGKLTVAKPTDQNIPATGLYQAQHTALHEAFKTSLRCRHRLAAELKRIQGIDQFAKPLLQRAMRERFGTGGDIDQLFLRIYYFAVSSKPEGAAGRQPQMEKDYYDIPLLEAALYNFSQVETTAAGQPRDNCVVDSKGVTLQRPTAVEFAGLCRVLDLGERYQRHLDGILQASTAHTASGHAVAASLQERYRSEMLIAACKAKSEGVLQAGELALIIELCQKGKPGTLSEAPVIAKQMQAFGCDLQQIVVLDVVRQGWLFDSSQKVLVYIPGDPQGPWSVAADLEAFTRKVLGKRLRNKPYRQFFSRFVRRRDSRRFFAKVAEKLEGVAAFATREMDQHMRGYALPLFDQLAKDAIAQIKDDAAVIAVPAGKIDRQLQREHRQQLETEGWTLLGLAALFVPALGALLLAVMVWDLLDELFQAVEDWREGDTSAALDHVLNIARTVAAIGVTAALVGGVSRAWNALDKLVPARLETGGEKLWNGDVTPFRAAPPPALASLDEQGVYRLGERSWVSMEGQYYAVRQRASDEQWQLLPRQGHGPVLRGNGAGAWRVWSEQPVEWNDTYRMFRRLEGPFSQLDDGQIDQAMRIHGLNADHLRALHVYGKAPEPGLADTVSRLLLQRRVEDLVGALRAAQDTDDLELLDKVKALPGAAGKQGQALAEHAWEQRRTLLRQLYDETQATDDQATLALRKVFPRLHRFAVRQLLGAATQADRDYLDSTHKLPFQLVQAARVSMLHIRVTRACEALYFDVPQTLDLARVVLGMLETRSAWAARPHVRLFDGEALQPLLSMAGAGRSYRLIHQDGLFSLEDALGIGLAGPDELFNVLVSALQAQDFSTLGVEAPHALNLRRMLARQLPGQRPLIAKLLGKDEAATSFVAPQRLDDGRLGYPLGGNTLSSQGRAGERPRSLAARLRDLYPAYSNAQIEQWLLRMHLAGRPASEELAVLEQQAQLLGDSLKQWERGGLLGGDRQSRGRFRKAILECWREIIPGRIHGDDLHVEVTWTFTGEPLRSLPPLPVQVSLPHVRNIALRALKLKEVPDDFLRAFPNLRALEVTGSKLQRLPFSLILRPALRVLDFSDNRITLDGAQAAVLGGCKSLVYLNLSGNPLGDGLSVTTMTQLSELHLRRTQLEQLPLGVLANPNLYLLDLTGNNIGELPQGFLRSALWREGYVDLTDNPVTVRQNTSWQEEWETPYDSQVPYHLHWLDRVDVELRDTLASAWASIEIMEGSDNFLQLLAALTRSADFKGADTFKYLAARALDLMESMIDNAQLAKELFDNALVENCADNSTAVFSDLEVRKLLWQTTHDLPKAQRGQALVRLSRRLWRLEMVKHYAWLDASRTLQGQRESLEVALIYCLQLRDALDLPIGVRSMRFANAVVVAAEDIAQTRHLVLSGETPDTLAVWMLERNFWQEYVAETYADLLKLPQSFHDQSAALAAQSAPDSAFDVLQAQTEQWTYQQKYSLTIEALNRWP</sequence>
<dbReference type="InterPro" id="IPR050333">
    <property type="entry name" value="SLRP"/>
</dbReference>
<evidence type="ECO:0000256" key="2">
    <source>
        <dbReference type="ARBA" id="ARBA00022737"/>
    </source>
</evidence>
<organism evidence="6 7">
    <name type="scientific">Pseudomonas muyukensis</name>
    <dbReference type="NCBI Taxonomy" id="2842357"/>
    <lineage>
        <taxon>Bacteria</taxon>
        <taxon>Pseudomonadati</taxon>
        <taxon>Pseudomonadota</taxon>
        <taxon>Gammaproteobacteria</taxon>
        <taxon>Pseudomonadales</taxon>
        <taxon>Pseudomonadaceae</taxon>
        <taxon>Pseudomonas</taxon>
    </lineage>
</organism>
<keyword evidence="3" id="KW-0808">Transferase</keyword>
<keyword evidence="3" id="KW-0964">Secreted</keyword>
<keyword evidence="3" id="KW-0832">Ubl conjugation</keyword>